<name>A0A143QR90_RHOFA</name>
<evidence type="ECO:0000313" key="3">
    <source>
        <dbReference type="EMBL" id="AMY25268.1"/>
    </source>
</evidence>
<dbReference type="InterPro" id="IPR024465">
    <property type="entry name" value="DUF2399"/>
</dbReference>
<evidence type="ECO:0008006" key="5">
    <source>
        <dbReference type="Google" id="ProtNLM"/>
    </source>
</evidence>
<evidence type="ECO:0000313" key="4">
    <source>
        <dbReference type="Proteomes" id="UP000076038"/>
    </source>
</evidence>
<feature type="domain" description="Conserved hypothetical protein CHP02679 N terminus" evidence="2">
    <location>
        <begin position="62"/>
        <end position="237"/>
    </location>
</feature>
<dbReference type="EMBL" id="CP015220">
    <property type="protein sequence ID" value="AMY25268.1"/>
    <property type="molecule type" value="Genomic_DNA"/>
</dbReference>
<reference evidence="3 4" key="1">
    <citation type="journal article" date="2016" name="Genome Announc.">
        <title>Complete Genome and Plasmid Sequences for Rhodococcus fascians D188 and Draft Sequences for Rhodococcus Isolates PBTS 1 and PBTS 2.</title>
        <authorList>
            <person name="Stamler R.A."/>
            <person name="Vereecke D."/>
            <person name="Zhang Y."/>
            <person name="Schilkey F."/>
            <person name="Devitt N."/>
            <person name="Randall J.J."/>
        </authorList>
    </citation>
    <scope>NUCLEOTIDE SEQUENCE [LARGE SCALE GENOMIC DNA]</scope>
    <source>
        <strain evidence="3 4">PBTS2</strain>
    </source>
</reference>
<accession>A0A143QR90</accession>
<feature type="domain" description="DUF2399" evidence="1">
    <location>
        <begin position="271"/>
        <end position="406"/>
    </location>
</feature>
<dbReference type="InterPro" id="IPR024466">
    <property type="entry name" value="CHP02679_N"/>
</dbReference>
<evidence type="ECO:0000259" key="2">
    <source>
        <dbReference type="Pfam" id="PF11796"/>
    </source>
</evidence>
<sequence>MAGNSEWRGSVELAALLDAARKKLESNWLRVGGNITVDLSDAPELWRLCSAISKSNSSLHSRARSTRLDLERFDAWLSHPLNGGIGLIDTLTEQAPLQDKKRIAADKAQVRADALDRAREVLGGGNDREWIEHWIASLLNQDGTLGGRVAVDALGVATQVLALLPVDGMSLTELAELATGDTKALTSGGAAKLVLDALSLRENVPRPVDPVGVRALWETAGVSVDALSSRVLVLGYRVAETHTVARWLNDAADEGVPFPVTVDMLARGPLTNSSSTVFVCENVAVLAAAARSLGSNCASLICTDGQPSAAVHRLLAARAPGTTIEWRADFDWAGMHMVTRALARYDAVPWRMDVDSYRRALDARNSEPLKGHPTDTPWDPELAAALRDSGRAVMEERLIPDLLADLRLGAAD</sequence>
<evidence type="ECO:0000259" key="1">
    <source>
        <dbReference type="Pfam" id="PF09664"/>
    </source>
</evidence>
<protein>
    <recommendedName>
        <fullName evidence="5">TIGR02679 family protein</fullName>
    </recommendedName>
</protein>
<organism evidence="3 4">
    <name type="scientific">Rhodococcoides fascians</name>
    <name type="common">Rhodococcus fascians</name>
    <dbReference type="NCBI Taxonomy" id="1828"/>
    <lineage>
        <taxon>Bacteria</taxon>
        <taxon>Bacillati</taxon>
        <taxon>Actinomycetota</taxon>
        <taxon>Actinomycetes</taxon>
        <taxon>Mycobacteriales</taxon>
        <taxon>Nocardiaceae</taxon>
        <taxon>Rhodococcoides</taxon>
    </lineage>
</organism>
<dbReference type="Pfam" id="PF11796">
    <property type="entry name" value="DUF3323"/>
    <property type="match status" value="1"/>
</dbReference>
<dbReference type="Pfam" id="PF09664">
    <property type="entry name" value="DUF2399"/>
    <property type="match status" value="1"/>
</dbReference>
<proteinExistence type="predicted"/>
<dbReference type="Proteomes" id="UP000076038">
    <property type="component" value="Chromosome"/>
</dbReference>
<reference evidence="4" key="2">
    <citation type="submission" date="2016-04" db="EMBL/GenBank/DDBJ databases">
        <title>Complete Genome and Plasmid Sequences for Rhodococcus fascians D188 and Draft Sequences for Rhodococcus spp. Isolates PBTS 1 and PBTS 2.</title>
        <authorList>
            <person name="Stamer R."/>
            <person name="Vereecke D."/>
            <person name="Zhang Y."/>
            <person name="Schilkey F."/>
            <person name="Devitt N."/>
            <person name="Randall J."/>
        </authorList>
    </citation>
    <scope>NUCLEOTIDE SEQUENCE [LARGE SCALE GENOMIC DNA]</scope>
    <source>
        <strain evidence="4">PBTS2</strain>
    </source>
</reference>
<keyword evidence="4" id="KW-1185">Reference proteome</keyword>
<dbReference type="KEGG" id="rhs:A3Q41_03987"/>
<gene>
    <name evidence="3" type="ORF">A3Q41_03987</name>
</gene>
<dbReference type="RefSeq" id="WP_228139216.1">
    <property type="nucleotide sequence ID" value="NZ_CP015220.1"/>
</dbReference>
<dbReference type="PATRIC" id="fig|1653479.3.peg.4041"/>
<dbReference type="AlphaFoldDB" id="A0A143QR90"/>